<feature type="region of interest" description="Disordered" evidence="1">
    <location>
        <begin position="258"/>
        <end position="321"/>
    </location>
</feature>
<feature type="compositionally biased region" description="Polar residues" evidence="1">
    <location>
        <begin position="192"/>
        <end position="201"/>
    </location>
</feature>
<feature type="compositionally biased region" description="Basic and acidic residues" evidence="1">
    <location>
        <begin position="306"/>
        <end position="321"/>
    </location>
</feature>
<dbReference type="AlphaFoldDB" id="A0A2P4X689"/>
<keyword evidence="3" id="KW-1185">Reference proteome</keyword>
<organism evidence="2 3">
    <name type="scientific">Phytophthora palmivora</name>
    <dbReference type="NCBI Taxonomy" id="4796"/>
    <lineage>
        <taxon>Eukaryota</taxon>
        <taxon>Sar</taxon>
        <taxon>Stramenopiles</taxon>
        <taxon>Oomycota</taxon>
        <taxon>Peronosporomycetes</taxon>
        <taxon>Peronosporales</taxon>
        <taxon>Peronosporaceae</taxon>
        <taxon>Phytophthora</taxon>
    </lineage>
</organism>
<feature type="non-terminal residue" evidence="2">
    <location>
        <position position="321"/>
    </location>
</feature>
<feature type="compositionally biased region" description="Polar residues" evidence="1">
    <location>
        <begin position="70"/>
        <end position="90"/>
    </location>
</feature>
<evidence type="ECO:0000313" key="2">
    <source>
        <dbReference type="EMBL" id="POM61078.1"/>
    </source>
</evidence>
<dbReference type="EMBL" id="NCKW01016344">
    <property type="protein sequence ID" value="POM61078.1"/>
    <property type="molecule type" value="Genomic_DNA"/>
</dbReference>
<feature type="region of interest" description="Disordered" evidence="1">
    <location>
        <begin position="146"/>
        <end position="209"/>
    </location>
</feature>
<evidence type="ECO:0000313" key="3">
    <source>
        <dbReference type="Proteomes" id="UP000237271"/>
    </source>
</evidence>
<proteinExistence type="predicted"/>
<dbReference type="OrthoDB" id="112689at2759"/>
<name>A0A2P4X689_9STRA</name>
<dbReference type="Proteomes" id="UP000237271">
    <property type="component" value="Unassembled WGS sequence"/>
</dbReference>
<comment type="caution">
    <text evidence="2">The sequence shown here is derived from an EMBL/GenBank/DDBJ whole genome shotgun (WGS) entry which is preliminary data.</text>
</comment>
<accession>A0A2P4X689</accession>
<reference evidence="2 3" key="1">
    <citation type="journal article" date="2017" name="Genome Biol. Evol.">
        <title>Phytophthora megakarya and P. palmivora, closely related causal agents of cacao black pod rot, underwent increases in genome sizes and gene numbers by different mechanisms.</title>
        <authorList>
            <person name="Ali S.S."/>
            <person name="Shao J."/>
            <person name="Lary D.J."/>
            <person name="Kronmiller B."/>
            <person name="Shen D."/>
            <person name="Strem M.D."/>
            <person name="Amoako-Attah I."/>
            <person name="Akrofi A.Y."/>
            <person name="Begoude B.A."/>
            <person name="Ten Hoopen G.M."/>
            <person name="Coulibaly K."/>
            <person name="Kebe B.I."/>
            <person name="Melnick R.L."/>
            <person name="Guiltinan M.J."/>
            <person name="Tyler B.M."/>
            <person name="Meinhardt L.W."/>
            <person name="Bailey B.A."/>
        </authorList>
    </citation>
    <scope>NUCLEOTIDE SEQUENCE [LARGE SCALE GENOMIC DNA]</scope>
    <source>
        <strain evidence="3">sbr112.9</strain>
    </source>
</reference>
<sequence length="321" mass="35761">MADAPQQDEAPDRCGNPFDSKTSDRIPFPSFDAALANNQPTDEAEHQDTGSALDWSIDTLAELKPVTFSPLPQQKDGANSAETPRGTSSFFEDEKQYEVLRTPLLARATRDANRNRTPRTSSSPMELHRRCRDTIARCESALRERQHKMDKLQTVLPPPTSKSPRQRLIQQRATPPSRSTPPRPAKRHRLSTAVTPNSEWLSPNMRPPKWSASPIAVVGKRPFCATPVMLHFDAMTPLSNISRSTTPKQSSKVRLSFGLSPISFPSPHHAQEEEKEEENSEEKPNAPSNEDTLPLGSSEESAASVSEKENRDNRDQQAHSE</sequence>
<feature type="region of interest" description="Disordered" evidence="1">
    <location>
        <begin position="66"/>
        <end position="128"/>
    </location>
</feature>
<protein>
    <submittedName>
        <fullName evidence="2">Uncharacterized protein</fullName>
    </submittedName>
</protein>
<gene>
    <name evidence="2" type="ORF">PHPALM_29962</name>
</gene>
<feature type="region of interest" description="Disordered" evidence="1">
    <location>
        <begin position="1"/>
        <end position="53"/>
    </location>
</feature>
<evidence type="ECO:0000256" key="1">
    <source>
        <dbReference type="SAM" id="MobiDB-lite"/>
    </source>
</evidence>